<dbReference type="Gene3D" id="3.40.50.300">
    <property type="entry name" value="P-loop containing nucleotide triphosphate hydrolases"/>
    <property type="match status" value="1"/>
</dbReference>
<organism evidence="3 4">
    <name type="scientific">Mastigocoleus testarum BC008</name>
    <dbReference type="NCBI Taxonomy" id="371196"/>
    <lineage>
        <taxon>Bacteria</taxon>
        <taxon>Bacillati</taxon>
        <taxon>Cyanobacteriota</taxon>
        <taxon>Cyanophyceae</taxon>
        <taxon>Nostocales</taxon>
        <taxon>Hapalosiphonaceae</taxon>
        <taxon>Mastigocoleus</taxon>
    </lineage>
</organism>
<accession>A0A0V7ZNK6</accession>
<feature type="transmembrane region" description="Helical" evidence="1">
    <location>
        <begin position="172"/>
        <end position="195"/>
    </location>
</feature>
<dbReference type="GO" id="GO:0005524">
    <property type="term" value="F:ATP binding"/>
    <property type="evidence" value="ECO:0007669"/>
    <property type="project" value="InterPro"/>
</dbReference>
<name>A0A0V7ZNK6_9CYAN</name>
<feature type="domain" description="ATPase" evidence="2">
    <location>
        <begin position="523"/>
        <end position="671"/>
    </location>
</feature>
<feature type="transmembrane region" description="Helical" evidence="1">
    <location>
        <begin position="141"/>
        <end position="160"/>
    </location>
</feature>
<dbReference type="Proteomes" id="UP000053372">
    <property type="component" value="Unassembled WGS sequence"/>
</dbReference>
<evidence type="ECO:0000313" key="3">
    <source>
        <dbReference type="EMBL" id="KST65830.1"/>
    </source>
</evidence>
<dbReference type="EMBL" id="LMTZ01000103">
    <property type="protein sequence ID" value="KST65830.1"/>
    <property type="molecule type" value="Genomic_DNA"/>
</dbReference>
<keyword evidence="1" id="KW-0812">Transmembrane</keyword>
<comment type="caution">
    <text evidence="3">The sequence shown here is derived from an EMBL/GenBank/DDBJ whole genome shotgun (WGS) entry which is preliminary data.</text>
</comment>
<protein>
    <submittedName>
        <fullName evidence="3">ATPase</fullName>
    </submittedName>
</protein>
<dbReference type="OrthoDB" id="478265at2"/>
<dbReference type="InterPro" id="IPR027417">
    <property type="entry name" value="P-loop_NTPase"/>
</dbReference>
<keyword evidence="1" id="KW-0472">Membrane</keyword>
<dbReference type="RefSeq" id="WP_027842837.1">
    <property type="nucleotide sequence ID" value="NZ_LMTZ01000103.1"/>
</dbReference>
<feature type="transmembrane region" description="Helical" evidence="1">
    <location>
        <begin position="73"/>
        <end position="92"/>
    </location>
</feature>
<keyword evidence="4" id="KW-1185">Reference proteome</keyword>
<dbReference type="PANTHER" id="PTHR34301">
    <property type="entry name" value="DNA-BINDING PROTEIN-RELATED"/>
    <property type="match status" value="1"/>
</dbReference>
<reference evidence="3 4" key="1">
    <citation type="journal article" date="2015" name="Genome Announc.">
        <title>Draft Genome of the Euendolithic (true boring) Cyanobacterium Mastigocoleus testarum strain BC008.</title>
        <authorList>
            <person name="Guida B.S."/>
            <person name="Garcia-Pichel F."/>
        </authorList>
    </citation>
    <scope>NUCLEOTIDE SEQUENCE [LARGE SCALE GENOMIC DNA]</scope>
    <source>
        <strain evidence="3 4">BC008</strain>
    </source>
</reference>
<dbReference type="InterPro" id="IPR011579">
    <property type="entry name" value="ATPase_dom"/>
</dbReference>
<keyword evidence="1" id="KW-1133">Transmembrane helix</keyword>
<sequence length="903" mass="102132">MSQETPVPRLDLAPKLKRPLSLWNPLDYLRLLYWVFYFPQALRWYVNTFGGGYISQEEMNWELLKQNTVRRNLFLQGLVLTVLIPLVLSGILQESIGVSIEWLMVAFGIFFGIFFGVFFGVFFGIFSATAFGVALGMVDGVGFSGVAFGLTLSVVFGIALSVSDDMDLGANFYIAFIVVFSVAFGIFAVPFGVAVLRLESWLIGLSFNLPYLQKYSLLFLPVTSLPLPYLSVRLKKWLQQDWEAGLHNANQLLAYTLQFIPVVKAVNQVLNKIPAEQIIYRVAQLAGKPFDWNLVRFVSADLSEKLKSEAIRSIFFLLPSWKQSLQNRFPIETRLDTPARATAAGFWYLHEKEPAEAQKAFAVVRSLLYGEEMYALSHNLAIFHEVKNFDDITNIPVETLHATFLELSQDPTFLQSSEQALLRATTWQAISRLHRVVEDIQLIQRSVSRATRAFALNRAQGELTNILNNSETLPQAERGLIIDIAQTWQKALLQIAGEVGEISITKPVRNPYIIGDPVLGDRFVGREDVMRQLEELWVMGEQLQSVVIYGHRRMGKTSILRNAASSVGSGVKVAYVNMLNAGNISEGVGEVLMAICDAVSEVVNISPPDDDKLLQIPYRTFERYLKQTVETLHATSLQGLIIALDEFEKIEELIEAGEIPQDFMGYLRGLVQMNSQVAFAFAGLHTLEEMTADYFQPFFASVIPIHVGFMERAATRQILANPVQDVETLHVTSPHATSLQEDFPLDYTTEALDKIYDLTHGQPYLVQLIGFQLVRRYNDQVFEMGRKRDPIFTVEEVEAVVNDLQFFKRGRYYFDGVWSQAAQGTDGQQMVLKILAPHPRGLNCRNITCRDVACNVSTENIDEESVQEALNTLKRHDVIQETEGRWYIIVELFRRWVLQLQLA</sequence>
<dbReference type="SUPFAM" id="SSF52540">
    <property type="entry name" value="P-loop containing nucleoside triphosphate hydrolases"/>
    <property type="match status" value="1"/>
</dbReference>
<evidence type="ECO:0000259" key="2">
    <source>
        <dbReference type="Pfam" id="PF01637"/>
    </source>
</evidence>
<gene>
    <name evidence="3" type="ORF">BC008_22890</name>
</gene>
<dbReference type="Pfam" id="PF01637">
    <property type="entry name" value="ATPase_2"/>
    <property type="match status" value="1"/>
</dbReference>
<proteinExistence type="predicted"/>
<evidence type="ECO:0000256" key="1">
    <source>
        <dbReference type="SAM" id="Phobius"/>
    </source>
</evidence>
<feature type="transmembrane region" description="Helical" evidence="1">
    <location>
        <begin position="104"/>
        <end position="135"/>
    </location>
</feature>
<dbReference type="AlphaFoldDB" id="A0A0V7ZNK6"/>
<evidence type="ECO:0000313" key="4">
    <source>
        <dbReference type="Proteomes" id="UP000053372"/>
    </source>
</evidence>
<dbReference type="PANTHER" id="PTHR34301:SF8">
    <property type="entry name" value="ATPASE DOMAIN-CONTAINING PROTEIN"/>
    <property type="match status" value="1"/>
</dbReference>